<dbReference type="AlphaFoldDB" id="A0A084IN58"/>
<keyword evidence="7 10" id="KW-0560">Oxidoreductase</keyword>
<dbReference type="FunFam" id="1.10.1040.10:FF:000017">
    <property type="entry name" value="2-dehydropantoate 2-reductase"/>
    <property type="match status" value="1"/>
</dbReference>
<dbReference type="InterPro" id="IPR013328">
    <property type="entry name" value="6PGD_dom2"/>
</dbReference>
<dbReference type="SUPFAM" id="SSF51735">
    <property type="entry name" value="NAD(P)-binding Rossmann-fold domains"/>
    <property type="match status" value="1"/>
</dbReference>
<protein>
    <recommendedName>
        <fullName evidence="4 10">2-dehydropantoate 2-reductase</fullName>
        <ecNumber evidence="3 10">1.1.1.169</ecNumber>
    </recommendedName>
    <alternativeName>
        <fullName evidence="8 10">Ketopantoate reductase</fullName>
    </alternativeName>
</protein>
<evidence type="ECO:0000256" key="2">
    <source>
        <dbReference type="ARBA" id="ARBA00007870"/>
    </source>
</evidence>
<dbReference type="InterPro" id="IPR008927">
    <property type="entry name" value="6-PGluconate_DH-like_C_sf"/>
</dbReference>
<evidence type="ECO:0000256" key="3">
    <source>
        <dbReference type="ARBA" id="ARBA00013014"/>
    </source>
</evidence>
<evidence type="ECO:0000256" key="9">
    <source>
        <dbReference type="ARBA" id="ARBA00048793"/>
    </source>
</evidence>
<dbReference type="InterPro" id="IPR051402">
    <property type="entry name" value="KPR-Related"/>
</dbReference>
<dbReference type="Gene3D" id="1.10.1040.10">
    <property type="entry name" value="N-(1-d-carboxylethyl)-l-norvaline Dehydrogenase, domain 2"/>
    <property type="match status" value="1"/>
</dbReference>
<dbReference type="GO" id="GO:0008677">
    <property type="term" value="F:2-dehydropantoate 2-reductase activity"/>
    <property type="evidence" value="ECO:0007669"/>
    <property type="project" value="UniProtKB-EC"/>
</dbReference>
<comment type="caution">
    <text evidence="13">The sequence shown here is derived from an EMBL/GenBank/DDBJ whole genome shotgun (WGS) entry which is preliminary data.</text>
</comment>
<dbReference type="eggNOG" id="COG1893">
    <property type="taxonomic scope" value="Bacteria"/>
</dbReference>
<feature type="domain" description="Ketopantoate reductase C-terminal" evidence="12">
    <location>
        <begin position="197"/>
        <end position="319"/>
    </location>
</feature>
<dbReference type="NCBIfam" id="TIGR00745">
    <property type="entry name" value="apbA_panE"/>
    <property type="match status" value="1"/>
</dbReference>
<feature type="domain" description="Ketopantoate reductase N-terminal" evidence="11">
    <location>
        <begin position="22"/>
        <end position="170"/>
    </location>
</feature>
<keyword evidence="6 10" id="KW-0521">NADP</keyword>
<proteinExistence type="inferred from homology"/>
<comment type="catalytic activity">
    <reaction evidence="9 10">
        <text>(R)-pantoate + NADP(+) = 2-dehydropantoate + NADPH + H(+)</text>
        <dbReference type="Rhea" id="RHEA:16233"/>
        <dbReference type="ChEBI" id="CHEBI:11561"/>
        <dbReference type="ChEBI" id="CHEBI:15378"/>
        <dbReference type="ChEBI" id="CHEBI:15980"/>
        <dbReference type="ChEBI" id="CHEBI:57783"/>
        <dbReference type="ChEBI" id="CHEBI:58349"/>
        <dbReference type="EC" id="1.1.1.169"/>
    </reaction>
</comment>
<evidence type="ECO:0000256" key="6">
    <source>
        <dbReference type="ARBA" id="ARBA00022857"/>
    </source>
</evidence>
<evidence type="ECO:0000259" key="12">
    <source>
        <dbReference type="Pfam" id="PF08546"/>
    </source>
</evidence>
<evidence type="ECO:0000313" key="14">
    <source>
        <dbReference type="Proteomes" id="UP000028302"/>
    </source>
</evidence>
<dbReference type="EMBL" id="APNK01000006">
    <property type="protein sequence ID" value="KEZ78142.1"/>
    <property type="molecule type" value="Genomic_DNA"/>
</dbReference>
<comment type="similarity">
    <text evidence="2 10">Belongs to the ketopantoate reductase family.</text>
</comment>
<dbReference type="PANTHER" id="PTHR21708">
    <property type="entry name" value="PROBABLE 2-DEHYDROPANTOATE 2-REDUCTASE"/>
    <property type="match status" value="1"/>
</dbReference>
<keyword evidence="14" id="KW-1185">Reference proteome</keyword>
<keyword evidence="5 10" id="KW-0566">Pantothenate biosynthesis</keyword>
<organism evidence="13 14">
    <name type="scientific">Salinisphaera hydrothermalis (strain C41B8)</name>
    <dbReference type="NCBI Taxonomy" id="1304275"/>
    <lineage>
        <taxon>Bacteria</taxon>
        <taxon>Pseudomonadati</taxon>
        <taxon>Pseudomonadota</taxon>
        <taxon>Gammaproteobacteria</taxon>
        <taxon>Salinisphaerales</taxon>
        <taxon>Salinisphaeraceae</taxon>
        <taxon>Salinisphaera</taxon>
    </lineage>
</organism>
<dbReference type="Pfam" id="PF08546">
    <property type="entry name" value="ApbA_C"/>
    <property type="match status" value="1"/>
</dbReference>
<dbReference type="InterPro" id="IPR003710">
    <property type="entry name" value="ApbA"/>
</dbReference>
<evidence type="ECO:0000313" key="13">
    <source>
        <dbReference type="EMBL" id="KEZ78142.1"/>
    </source>
</evidence>
<dbReference type="Proteomes" id="UP000028302">
    <property type="component" value="Unassembled WGS sequence"/>
</dbReference>
<evidence type="ECO:0000256" key="7">
    <source>
        <dbReference type="ARBA" id="ARBA00023002"/>
    </source>
</evidence>
<dbReference type="InterPro" id="IPR013752">
    <property type="entry name" value="KPA_reductase"/>
</dbReference>
<accession>A0A084IN58</accession>
<dbReference type="PANTHER" id="PTHR21708:SF26">
    <property type="entry name" value="2-DEHYDROPANTOATE 2-REDUCTASE"/>
    <property type="match status" value="1"/>
</dbReference>
<gene>
    <name evidence="13" type="ORF">C41B8_06142</name>
</gene>
<dbReference type="Pfam" id="PF02558">
    <property type="entry name" value="ApbA"/>
    <property type="match status" value="1"/>
</dbReference>
<evidence type="ECO:0000256" key="5">
    <source>
        <dbReference type="ARBA" id="ARBA00022655"/>
    </source>
</evidence>
<evidence type="ECO:0000259" key="11">
    <source>
        <dbReference type="Pfam" id="PF02558"/>
    </source>
</evidence>
<dbReference type="SUPFAM" id="SSF48179">
    <property type="entry name" value="6-phosphogluconate dehydrogenase C-terminal domain-like"/>
    <property type="match status" value="1"/>
</dbReference>
<reference evidence="13 14" key="1">
    <citation type="submission" date="2013-03" db="EMBL/GenBank/DDBJ databases">
        <title>Salinisphaera hydrothermalis C41B8 Genome Sequencing.</title>
        <authorList>
            <person name="Li C."/>
            <person name="Lai Q."/>
            <person name="Shao Z."/>
        </authorList>
    </citation>
    <scope>NUCLEOTIDE SEQUENCE [LARGE SCALE GENOMIC DNA]</scope>
    <source>
        <strain evidence="13 14">C41B8</strain>
    </source>
</reference>
<evidence type="ECO:0000256" key="4">
    <source>
        <dbReference type="ARBA" id="ARBA00019465"/>
    </source>
</evidence>
<dbReference type="Gene3D" id="3.40.50.720">
    <property type="entry name" value="NAD(P)-binding Rossmann-like Domain"/>
    <property type="match status" value="1"/>
</dbReference>
<dbReference type="STRING" id="1304275.C41B8_06142"/>
<dbReference type="InterPro" id="IPR013332">
    <property type="entry name" value="KPR_N"/>
</dbReference>
<evidence type="ECO:0000256" key="10">
    <source>
        <dbReference type="RuleBase" id="RU362068"/>
    </source>
</evidence>
<dbReference type="InterPro" id="IPR036291">
    <property type="entry name" value="NAD(P)-bd_dom_sf"/>
</dbReference>
<dbReference type="EC" id="1.1.1.169" evidence="3 10"/>
<evidence type="ECO:0000256" key="1">
    <source>
        <dbReference type="ARBA" id="ARBA00004994"/>
    </source>
</evidence>
<comment type="pathway">
    <text evidence="1 10">Cofactor biosynthesis; (R)-pantothenate biosynthesis; (R)-pantoate from 3-methyl-2-oxobutanoate: step 2/2.</text>
</comment>
<sequence>MAIGRHAGHGAGRRMTTHAPRVVIVGAGAIGAFYGAILQRAGARVEVVLRSDAAVVRERGFCIDSPLGDLSYRPAAVYGPEDTPVPGADFVICCVKVLPDIDRAALIAPWLGPQSAIALIENGLDIEPAVAEALPDHPLISALAFIAVSRRGPGEIEHRAYGRLTLGAWPQGVSEEARQLAQWFEAGGVDAKCRESIVRERWAKSLWNTPFNPISVLADGTDTVTLLETPGGEALARAAMAEVMAVAAADGYPLPDDAIDRNIEATRRMPAYRNSMALDYRAGRALEIDAILGNVVTKAERLGVAVPRLHTLQTLIRMRARESGSIG</sequence>
<dbReference type="UniPathway" id="UPA00028">
    <property type="reaction ID" value="UER00004"/>
</dbReference>
<comment type="function">
    <text evidence="10">Catalyzes the NADPH-dependent reduction of ketopantoate into pantoic acid.</text>
</comment>
<dbReference type="GO" id="GO:0015940">
    <property type="term" value="P:pantothenate biosynthetic process"/>
    <property type="evidence" value="ECO:0007669"/>
    <property type="project" value="UniProtKB-UniPathway"/>
</dbReference>
<name>A0A084IN58_SALHC</name>
<dbReference type="GO" id="GO:0005737">
    <property type="term" value="C:cytoplasm"/>
    <property type="evidence" value="ECO:0007669"/>
    <property type="project" value="TreeGrafter"/>
</dbReference>
<evidence type="ECO:0000256" key="8">
    <source>
        <dbReference type="ARBA" id="ARBA00032024"/>
    </source>
</evidence>